<dbReference type="VEuPathDB" id="FungiDB:BTJ68_00804"/>
<evidence type="ECO:0000259" key="5">
    <source>
        <dbReference type="Pfam" id="PF05199"/>
    </source>
</evidence>
<dbReference type="PANTHER" id="PTHR11552:SF213">
    <property type="entry name" value="DEHYDROGENASE, PUTATIVE-RELATED"/>
    <property type="match status" value="1"/>
</dbReference>
<reference evidence="6 7" key="1">
    <citation type="journal article" date="2018" name="BMC Genomics">
        <title>Genomic evidence for intraspecific hybridization in a clonal and extremely halotolerant yeast.</title>
        <authorList>
            <person name="Gostincar C."/>
            <person name="Stajich J.E."/>
            <person name="Zupancic J."/>
            <person name="Zalar P."/>
            <person name="Gunde-Cimerman N."/>
        </authorList>
    </citation>
    <scope>NUCLEOTIDE SEQUENCE [LARGE SCALE GENOMIC DNA]</scope>
    <source>
        <strain evidence="6 7">EXF-6654</strain>
    </source>
</reference>
<comment type="cofactor">
    <cofactor evidence="2">
        <name>FAD</name>
        <dbReference type="ChEBI" id="CHEBI:57692"/>
    </cofactor>
</comment>
<comment type="caution">
    <text evidence="6">The sequence shown here is derived from an EMBL/GenBank/DDBJ whole genome shotgun (WGS) entry which is preliminary data.</text>
</comment>
<organism evidence="6 7">
    <name type="scientific">Hortaea werneckii</name>
    <name type="common">Black yeast</name>
    <name type="synonym">Cladosporium werneckii</name>
    <dbReference type="NCBI Taxonomy" id="91943"/>
    <lineage>
        <taxon>Eukaryota</taxon>
        <taxon>Fungi</taxon>
        <taxon>Dikarya</taxon>
        <taxon>Ascomycota</taxon>
        <taxon>Pezizomycotina</taxon>
        <taxon>Dothideomycetes</taxon>
        <taxon>Dothideomycetidae</taxon>
        <taxon>Mycosphaerellales</taxon>
        <taxon>Teratosphaeriaceae</taxon>
        <taxon>Hortaea</taxon>
    </lineage>
</organism>
<dbReference type="InterPro" id="IPR000172">
    <property type="entry name" value="GMC_OxRdtase_N"/>
</dbReference>
<accession>A0A3M6Y3Q3</accession>
<keyword evidence="3" id="KW-0732">Signal</keyword>
<dbReference type="Gene3D" id="3.50.50.60">
    <property type="entry name" value="FAD/NAD(P)-binding domain"/>
    <property type="match status" value="1"/>
</dbReference>
<sequence length="686" mass="74255">MLLGHSLSLLGALAVASASILPHSSHGNHHAHATRSDGETVKYGFDDQTEYDYVVVGSGPGGGPLASRLALAGFKVLLIDAGSDSGNDVTPQVPAMQLQSTEYEPQKWDYFVHHYADIERQERDSKMVYRRDNGSLYVGLNPPAEATPLGILYPRAGTLGGCSAHNAMITIYPYEDDWKYLQTLTGDDSWAPDNMRSYFEQLEKCEYLPNTVVGHGFGGWLKTSLTSLSLVVEDQKLLSLILSAATAMGKTILGQIITTVTGLAGVLLEDLNSGLPSRDSSTGVYQVPLAVDLATSKRTGPRDFILSVANAVDSNGGRKHHLDVALETFVTKVNFDHTNGSTPRATGVDFLQGQSLYAADPRYAGSSGKAGSVKAKKEVILSGGVFETPKLLKLSGVGPREELESFDIDVVKDLPGVGKNLQDRYEVTTIGKAPTDFFITKDCTFGYDSPDPCLEQWQSGQTAIDRGTYATNGIAVAVLKKSSTACQDDWSSNPDLLISGAPANFKGYYPNYSYDALKNKEHWAWITLKARARNTAGTVNLTSTDAREMPRITMNSFDTGTTDNGAADKDLQAVYEGMEFSRKMFDDQVPLDGSFDENWPGTNVSSEADLKQFIKDEAWGHHASCTCPIGSDDDPMAVLDTNFNVRGVQGLRVVDASVFPKIPGWYIALPIYMISEKAADVIINGS</sequence>
<dbReference type="Pfam" id="PF05199">
    <property type="entry name" value="GMC_oxred_C"/>
    <property type="match status" value="1"/>
</dbReference>
<dbReference type="Gene3D" id="3.30.560.10">
    <property type="entry name" value="Glucose Oxidase, domain 3"/>
    <property type="match status" value="1"/>
</dbReference>
<dbReference type="Pfam" id="PF00732">
    <property type="entry name" value="GMC_oxred_N"/>
    <property type="match status" value="1"/>
</dbReference>
<dbReference type="PANTHER" id="PTHR11552">
    <property type="entry name" value="GLUCOSE-METHANOL-CHOLINE GMC OXIDOREDUCTASE"/>
    <property type="match status" value="1"/>
</dbReference>
<comment type="similarity">
    <text evidence="1">Belongs to the GMC oxidoreductase family.</text>
</comment>
<protein>
    <recommendedName>
        <fullName evidence="8">Glucose-methanol-choline oxidoreductase N-terminal domain-containing protein</fullName>
    </recommendedName>
</protein>
<dbReference type="SUPFAM" id="SSF54373">
    <property type="entry name" value="FAD-linked reductases, C-terminal domain"/>
    <property type="match status" value="1"/>
</dbReference>
<feature type="domain" description="Glucose-methanol-choline oxidoreductase N-terminal" evidence="4">
    <location>
        <begin position="322"/>
        <end position="425"/>
    </location>
</feature>
<dbReference type="InterPro" id="IPR012132">
    <property type="entry name" value="GMC_OxRdtase"/>
</dbReference>
<evidence type="ECO:0000256" key="3">
    <source>
        <dbReference type="SAM" id="SignalP"/>
    </source>
</evidence>
<keyword evidence="2" id="KW-0274">FAD</keyword>
<dbReference type="InterPro" id="IPR007867">
    <property type="entry name" value="GMC_OxRtase_C"/>
</dbReference>
<dbReference type="Proteomes" id="UP000282582">
    <property type="component" value="Unassembled WGS sequence"/>
</dbReference>
<feature type="signal peptide" evidence="3">
    <location>
        <begin position="1"/>
        <end position="18"/>
    </location>
</feature>
<feature type="binding site" evidence="2">
    <location>
        <position position="330"/>
    </location>
    <ligand>
        <name>FAD</name>
        <dbReference type="ChEBI" id="CHEBI:57692"/>
    </ligand>
</feature>
<feature type="chain" id="PRO_5017939538" description="Glucose-methanol-choline oxidoreductase N-terminal domain-containing protein" evidence="3">
    <location>
        <begin position="19"/>
        <end position="686"/>
    </location>
</feature>
<dbReference type="GO" id="GO:0050660">
    <property type="term" value="F:flavin adenine dinucleotide binding"/>
    <property type="evidence" value="ECO:0007669"/>
    <property type="project" value="InterPro"/>
</dbReference>
<evidence type="ECO:0000313" key="6">
    <source>
        <dbReference type="EMBL" id="RMX97634.1"/>
    </source>
</evidence>
<dbReference type="EMBL" id="QWIK01001096">
    <property type="protein sequence ID" value="RMX97634.1"/>
    <property type="molecule type" value="Genomic_DNA"/>
</dbReference>
<name>A0A3M6Y3Q3_HORWE</name>
<gene>
    <name evidence="6" type="ORF">D0868_10538</name>
</gene>
<evidence type="ECO:0008006" key="8">
    <source>
        <dbReference type="Google" id="ProtNLM"/>
    </source>
</evidence>
<evidence type="ECO:0000259" key="4">
    <source>
        <dbReference type="Pfam" id="PF00732"/>
    </source>
</evidence>
<evidence type="ECO:0000256" key="2">
    <source>
        <dbReference type="PIRSR" id="PIRSR000137-2"/>
    </source>
</evidence>
<evidence type="ECO:0000313" key="7">
    <source>
        <dbReference type="Proteomes" id="UP000282582"/>
    </source>
</evidence>
<feature type="domain" description="Glucose-methanol-choline oxidoreductase C-terminal" evidence="5">
    <location>
        <begin position="536"/>
        <end position="674"/>
    </location>
</feature>
<dbReference type="GO" id="GO:0016614">
    <property type="term" value="F:oxidoreductase activity, acting on CH-OH group of donors"/>
    <property type="evidence" value="ECO:0007669"/>
    <property type="project" value="InterPro"/>
</dbReference>
<keyword evidence="2" id="KW-0285">Flavoprotein</keyword>
<dbReference type="SUPFAM" id="SSF51905">
    <property type="entry name" value="FAD/NAD(P)-binding domain"/>
    <property type="match status" value="1"/>
</dbReference>
<evidence type="ECO:0000256" key="1">
    <source>
        <dbReference type="ARBA" id="ARBA00010790"/>
    </source>
</evidence>
<proteinExistence type="inferred from homology"/>
<dbReference type="PIRSF" id="PIRSF000137">
    <property type="entry name" value="Alcohol_oxidase"/>
    <property type="match status" value="1"/>
</dbReference>
<dbReference type="AlphaFoldDB" id="A0A3M6Y3Q3"/>
<dbReference type="InterPro" id="IPR036188">
    <property type="entry name" value="FAD/NAD-bd_sf"/>
</dbReference>